<dbReference type="GeneID" id="26303175"/>
<reference evidence="2" key="1">
    <citation type="submission" date="2014-07" db="EMBL/GenBank/DDBJ databases">
        <title>Draft genome sequence of the yeast Pseudozyma antarctica JCM 10317 known as a producer of lipase B which used in a wide range of industrial applications.</title>
        <authorList>
            <person name="Morita T."/>
            <person name="Saika A."/>
            <person name="Koike H."/>
        </authorList>
    </citation>
    <scope>NUCLEOTIDE SEQUENCE</scope>
    <source>
        <strain evidence="2">JCM 10317</strain>
    </source>
</reference>
<dbReference type="Proteomes" id="UP000053758">
    <property type="component" value="Unassembled WGS sequence"/>
</dbReference>
<evidence type="ECO:0000313" key="3">
    <source>
        <dbReference type="Proteomes" id="UP000053758"/>
    </source>
</evidence>
<evidence type="ECO:0000256" key="1">
    <source>
        <dbReference type="SAM" id="MobiDB-lite"/>
    </source>
</evidence>
<protein>
    <submittedName>
        <fullName evidence="2">Uncharacterized protein</fullName>
    </submittedName>
</protein>
<accession>A0A081CBE8</accession>
<proteinExistence type="predicted"/>
<gene>
    <name evidence="2" type="ORF">PAN0_004d2203</name>
</gene>
<dbReference type="RefSeq" id="XP_014657634.1">
    <property type="nucleotide sequence ID" value="XM_014802148.1"/>
</dbReference>
<sequence>MTPRRLLPRSAACPSSPSYRRATSTPPPPPPSPCPGLLGLLPLPSASPILSFRSHPCRPSLWSLQPTIIITILTVAAHIHVDNVFLPARYFPTTFIDVSTSSSHTLVLVCTCSGSTLFSARTSTESLASSRSSIYRFSSPTARPRLLEPIIEISIATSYCLPTCFFAE</sequence>
<dbReference type="EMBL" id="DF830071">
    <property type="protein sequence ID" value="GAK63994.1"/>
    <property type="molecule type" value="Genomic_DNA"/>
</dbReference>
<dbReference type="AlphaFoldDB" id="A0A081CBE8"/>
<dbReference type="HOGENOM" id="CLU_1586256_0_0_1"/>
<name>A0A081CBE8_PSEA2</name>
<organism evidence="2">
    <name type="scientific">Pseudozyma antarctica</name>
    <name type="common">Yeast</name>
    <name type="synonym">Candida antarctica</name>
    <dbReference type="NCBI Taxonomy" id="84753"/>
    <lineage>
        <taxon>Eukaryota</taxon>
        <taxon>Fungi</taxon>
        <taxon>Dikarya</taxon>
        <taxon>Basidiomycota</taxon>
        <taxon>Ustilaginomycotina</taxon>
        <taxon>Ustilaginomycetes</taxon>
        <taxon>Ustilaginales</taxon>
        <taxon>Ustilaginaceae</taxon>
        <taxon>Moesziomyces</taxon>
    </lineage>
</organism>
<keyword evidence="3" id="KW-1185">Reference proteome</keyword>
<evidence type="ECO:0000313" key="2">
    <source>
        <dbReference type="EMBL" id="GAK63994.1"/>
    </source>
</evidence>
<feature type="region of interest" description="Disordered" evidence="1">
    <location>
        <begin position="1"/>
        <end position="33"/>
    </location>
</feature>
<feature type="compositionally biased region" description="Low complexity" evidence="1">
    <location>
        <begin position="14"/>
        <end position="24"/>
    </location>
</feature>